<accession>A0A9D1V5F2</accession>
<proteinExistence type="predicted"/>
<protein>
    <submittedName>
        <fullName evidence="1">Uncharacterized protein</fullName>
    </submittedName>
</protein>
<evidence type="ECO:0000313" key="2">
    <source>
        <dbReference type="Proteomes" id="UP000824193"/>
    </source>
</evidence>
<dbReference type="AlphaFoldDB" id="A0A9D1V5F2"/>
<evidence type="ECO:0000313" key="1">
    <source>
        <dbReference type="EMBL" id="HIX06472.1"/>
    </source>
</evidence>
<sequence length="263" mass="30197">MKAIPFESYEVFRSLCSSQAPAFDVDLCSIVVNATRYSLGRRTYMPSVVSDFIKRHISQLDDETLNRVISIVREYLNGEPQDPEISVWYSLLHTLSRWILEKSSRSDSAMMTLPKIETLERIDQKYLAEHLDETLDRVRKENIALVITKDGKDDLVLCPQSWVSPMVDDEFGCVVNSAIRHALRSDDSDSSGVLHFVLKNYKLFDERTLAVAISDIERDLDYPLFPVSSSESWLEIKELLSVWLKDLQAAKYRKGVQNDGEQR</sequence>
<dbReference type="EMBL" id="DXFW01000035">
    <property type="protein sequence ID" value="HIX06472.1"/>
    <property type="molecule type" value="Genomic_DNA"/>
</dbReference>
<dbReference type="Proteomes" id="UP000824193">
    <property type="component" value="Unassembled WGS sequence"/>
</dbReference>
<reference evidence="1" key="1">
    <citation type="journal article" date="2021" name="PeerJ">
        <title>Extensive microbial diversity within the chicken gut microbiome revealed by metagenomics and culture.</title>
        <authorList>
            <person name="Gilroy R."/>
            <person name="Ravi A."/>
            <person name="Getino M."/>
            <person name="Pursley I."/>
            <person name="Horton D.L."/>
            <person name="Alikhan N.F."/>
            <person name="Baker D."/>
            <person name="Gharbi K."/>
            <person name="Hall N."/>
            <person name="Watson M."/>
            <person name="Adriaenssens E.M."/>
            <person name="Foster-Nyarko E."/>
            <person name="Jarju S."/>
            <person name="Secka A."/>
            <person name="Antonio M."/>
            <person name="Oren A."/>
            <person name="Chaudhuri R.R."/>
            <person name="La Ragione R."/>
            <person name="Hildebrand F."/>
            <person name="Pallen M.J."/>
        </authorList>
    </citation>
    <scope>NUCLEOTIDE SEQUENCE</scope>
    <source>
        <strain evidence="1">2239</strain>
    </source>
</reference>
<gene>
    <name evidence="1" type="ORF">H9865_10335</name>
</gene>
<comment type="caution">
    <text evidence="1">The sequence shown here is derived from an EMBL/GenBank/DDBJ whole genome shotgun (WGS) entry which is preliminary data.</text>
</comment>
<reference evidence="1" key="2">
    <citation type="submission" date="2021-04" db="EMBL/GenBank/DDBJ databases">
        <authorList>
            <person name="Gilroy R."/>
        </authorList>
    </citation>
    <scope>NUCLEOTIDE SEQUENCE</scope>
    <source>
        <strain evidence="1">2239</strain>
    </source>
</reference>
<organism evidence="1 2">
    <name type="scientific">Candidatus Allofournierella pullicola</name>
    <dbReference type="NCBI Taxonomy" id="2838596"/>
    <lineage>
        <taxon>Bacteria</taxon>
        <taxon>Bacillati</taxon>
        <taxon>Bacillota</taxon>
        <taxon>Clostridia</taxon>
        <taxon>Eubacteriales</taxon>
        <taxon>Oscillospiraceae</taxon>
        <taxon>Allofournierella</taxon>
    </lineage>
</organism>
<name>A0A9D1V5F2_9FIRM</name>